<comment type="caution">
    <text evidence="1">The sequence shown here is derived from an EMBL/GenBank/DDBJ whole genome shotgun (WGS) entry which is preliminary data.</text>
</comment>
<organism evidence="1 2">
    <name type="scientific">Sphingobacterium ginsenosidimutans</name>
    <dbReference type="NCBI Taxonomy" id="687845"/>
    <lineage>
        <taxon>Bacteria</taxon>
        <taxon>Pseudomonadati</taxon>
        <taxon>Bacteroidota</taxon>
        <taxon>Sphingobacteriia</taxon>
        <taxon>Sphingobacteriales</taxon>
        <taxon>Sphingobacteriaceae</taxon>
        <taxon>Sphingobacterium</taxon>
    </lineage>
</organism>
<evidence type="ECO:0000313" key="1">
    <source>
        <dbReference type="EMBL" id="GAA4177073.1"/>
    </source>
</evidence>
<dbReference type="Proteomes" id="UP001500167">
    <property type="component" value="Unassembled WGS sequence"/>
</dbReference>
<dbReference type="EMBL" id="BAAAZK010000007">
    <property type="protein sequence ID" value="GAA4177073.1"/>
    <property type="molecule type" value="Genomic_DNA"/>
</dbReference>
<reference evidence="2" key="1">
    <citation type="journal article" date="2019" name="Int. J. Syst. Evol. Microbiol.">
        <title>The Global Catalogue of Microorganisms (GCM) 10K type strain sequencing project: providing services to taxonomists for standard genome sequencing and annotation.</title>
        <authorList>
            <consortium name="The Broad Institute Genomics Platform"/>
            <consortium name="The Broad Institute Genome Sequencing Center for Infectious Disease"/>
            <person name="Wu L."/>
            <person name="Ma J."/>
        </authorList>
    </citation>
    <scope>NUCLEOTIDE SEQUENCE [LARGE SCALE GENOMIC DNA]</scope>
    <source>
        <strain evidence="2">JCM 16722</strain>
    </source>
</reference>
<protein>
    <submittedName>
        <fullName evidence="1">Uncharacterized protein</fullName>
    </submittedName>
</protein>
<accession>A0ABP8A3N6</accession>
<keyword evidence="2" id="KW-1185">Reference proteome</keyword>
<evidence type="ECO:0000313" key="2">
    <source>
        <dbReference type="Proteomes" id="UP001500167"/>
    </source>
</evidence>
<proteinExistence type="predicted"/>
<gene>
    <name evidence="1" type="ORF">GCM10022218_25310</name>
</gene>
<sequence length="71" mass="8465">MHFDIYESILLSSWLFGSNNIIYPLPENQFQINRREKMEQIRREYIVNLAYDYISSRTIVSPDQLYGTASD</sequence>
<name>A0ABP8A3N6_9SPHI</name>